<name>A0A2M8EPL3_9BACT</name>
<dbReference type="Proteomes" id="UP000230251">
    <property type="component" value="Unassembled WGS sequence"/>
</dbReference>
<sequence length="280" mass="32105">MIDVSKIVLVCPRNDEEALQILKIAKKAGIKTVVSNQPHGAKLDREPNLIYRIKAENLEADHLFIVELPGISTEEELRGIGYKISIIDHHQYEGLDRSNEKSSLEQFLAKFEISEEELQDLGFDIEMIKAVGVMDSEFIWGLREHGYTQNKIDEVLKYWRAMTLELGDERRQKEEAEALSVWAGRREQDGIVIVKSEVDDISIRDALSFLVEKTYHEPRTVFIKQGNRRVYLQDVDPVIAKKLHDTFGGFMFGKDKCWGILAENGETLPTLNEIYKIVVT</sequence>
<proteinExistence type="predicted"/>
<evidence type="ECO:0000313" key="1">
    <source>
        <dbReference type="EMBL" id="PJC24678.1"/>
    </source>
</evidence>
<gene>
    <name evidence="1" type="ORF">CO057_01570</name>
</gene>
<dbReference type="AlphaFoldDB" id="A0A2M8EPL3"/>
<comment type="caution">
    <text evidence="1">The sequence shown here is derived from an EMBL/GenBank/DDBJ whole genome shotgun (WGS) entry which is preliminary data.</text>
</comment>
<evidence type="ECO:0000313" key="2">
    <source>
        <dbReference type="Proteomes" id="UP000230251"/>
    </source>
</evidence>
<organism evidence="1 2">
    <name type="scientific">Candidatus Uhrbacteria bacterium CG_4_9_14_0_2_um_filter_41_50</name>
    <dbReference type="NCBI Taxonomy" id="1975031"/>
    <lineage>
        <taxon>Bacteria</taxon>
        <taxon>Candidatus Uhriibacteriota</taxon>
    </lineage>
</organism>
<reference evidence="2" key="1">
    <citation type="submission" date="2017-09" db="EMBL/GenBank/DDBJ databases">
        <title>Depth-based differentiation of microbial function through sediment-hosted aquifers and enrichment of novel symbionts in the deep terrestrial subsurface.</title>
        <authorList>
            <person name="Probst A.J."/>
            <person name="Ladd B."/>
            <person name="Jarett J.K."/>
            <person name="Geller-Mcgrath D.E."/>
            <person name="Sieber C.M.K."/>
            <person name="Emerson J.B."/>
            <person name="Anantharaman K."/>
            <person name="Thomas B.C."/>
            <person name="Malmstrom R."/>
            <person name="Stieglmeier M."/>
            <person name="Klingl A."/>
            <person name="Woyke T."/>
            <person name="Ryan C.M."/>
            <person name="Banfield J.F."/>
        </authorList>
    </citation>
    <scope>NUCLEOTIDE SEQUENCE [LARGE SCALE GENOMIC DNA]</scope>
</reference>
<dbReference type="EMBL" id="PFSI01000024">
    <property type="protein sequence ID" value="PJC24678.1"/>
    <property type="molecule type" value="Genomic_DNA"/>
</dbReference>
<accession>A0A2M8EPL3</accession>
<evidence type="ECO:0008006" key="3">
    <source>
        <dbReference type="Google" id="ProtNLM"/>
    </source>
</evidence>
<protein>
    <recommendedName>
        <fullName evidence="3">DDH domain-containing protein</fullName>
    </recommendedName>
</protein>